<feature type="binding site" evidence="6">
    <location>
        <position position="408"/>
    </location>
    <ligand>
        <name>Na(+)</name>
        <dbReference type="ChEBI" id="CHEBI:29101"/>
        <label>1</label>
    </ligand>
</feature>
<protein>
    <submittedName>
        <fullName evidence="9">Sodium- and chloride-dependent betaine transporter-like</fullName>
    </submittedName>
</protein>
<dbReference type="PROSITE" id="PS50267">
    <property type="entry name" value="NA_NEUROTRAN_SYMP_3"/>
    <property type="match status" value="1"/>
</dbReference>
<feature type="transmembrane region" description="Helical" evidence="8">
    <location>
        <begin position="338"/>
        <end position="361"/>
    </location>
</feature>
<dbReference type="InterPro" id="IPR037272">
    <property type="entry name" value="SNS_sf"/>
</dbReference>
<dbReference type="SUPFAM" id="SSF161070">
    <property type="entry name" value="SNF-like"/>
    <property type="match status" value="1"/>
</dbReference>
<feature type="transmembrane region" description="Helical" evidence="8">
    <location>
        <begin position="468"/>
        <end position="489"/>
    </location>
</feature>
<feature type="binding site" evidence="6">
    <location>
        <position position="77"/>
    </location>
    <ligand>
        <name>Na(+)</name>
        <dbReference type="ChEBI" id="CHEBI:29101"/>
        <label>1</label>
    </ligand>
</feature>
<dbReference type="GO" id="GO:0089718">
    <property type="term" value="P:amino acid import across plasma membrane"/>
    <property type="evidence" value="ECO:0007669"/>
    <property type="project" value="TreeGrafter"/>
</dbReference>
<organism evidence="9 10">
    <name type="scientific">Oopsacas minuta</name>
    <dbReference type="NCBI Taxonomy" id="111878"/>
    <lineage>
        <taxon>Eukaryota</taxon>
        <taxon>Metazoa</taxon>
        <taxon>Porifera</taxon>
        <taxon>Hexactinellida</taxon>
        <taxon>Hexasterophora</taxon>
        <taxon>Lyssacinosida</taxon>
        <taxon>Leucopsacidae</taxon>
        <taxon>Oopsacas</taxon>
    </lineage>
</organism>
<evidence type="ECO:0000256" key="1">
    <source>
        <dbReference type="ARBA" id="ARBA00004141"/>
    </source>
</evidence>
<evidence type="ECO:0000256" key="2">
    <source>
        <dbReference type="ARBA" id="ARBA00022448"/>
    </source>
</evidence>
<keyword evidence="5 8" id="KW-0472">Membrane</keyword>
<feature type="binding site" evidence="6">
    <location>
        <position position="344"/>
    </location>
    <ligand>
        <name>Na(+)</name>
        <dbReference type="ChEBI" id="CHEBI:29101"/>
        <label>1</label>
    </ligand>
</feature>
<feature type="compositionally biased region" description="Low complexity" evidence="7">
    <location>
        <begin position="15"/>
        <end position="31"/>
    </location>
</feature>
<gene>
    <name evidence="9" type="ORF">LOD99_16235</name>
</gene>
<feature type="binding site" evidence="6">
    <location>
        <position position="412"/>
    </location>
    <ligand>
        <name>Na(+)</name>
        <dbReference type="ChEBI" id="CHEBI:29101"/>
        <label>1</label>
    </ligand>
</feature>
<keyword evidence="2" id="KW-0813">Transport</keyword>
<evidence type="ECO:0000313" key="9">
    <source>
        <dbReference type="EMBL" id="KAI6656933.1"/>
    </source>
</evidence>
<evidence type="ECO:0000256" key="8">
    <source>
        <dbReference type="SAM" id="Phobius"/>
    </source>
</evidence>
<dbReference type="PANTHER" id="PTHR11616">
    <property type="entry name" value="SODIUM/CHLORIDE DEPENDENT TRANSPORTER"/>
    <property type="match status" value="1"/>
</dbReference>
<dbReference type="PANTHER" id="PTHR11616:SF241">
    <property type="entry name" value="SODIUM- AND CHLORIDE-DEPENDENT GLYCINE TRANSPORTER 2"/>
    <property type="match status" value="1"/>
</dbReference>
<dbReference type="GO" id="GO:0005283">
    <property type="term" value="F:amino acid:sodium symporter activity"/>
    <property type="evidence" value="ECO:0007669"/>
    <property type="project" value="TreeGrafter"/>
</dbReference>
<name>A0AAV7K861_9METZ</name>
<comment type="caution">
    <text evidence="9">The sequence shown here is derived from an EMBL/GenBank/DDBJ whole genome shotgun (WGS) entry which is preliminary data.</text>
</comment>
<feature type="transmembrane region" description="Helical" evidence="8">
    <location>
        <begin position="135"/>
        <end position="157"/>
    </location>
</feature>
<evidence type="ECO:0000256" key="4">
    <source>
        <dbReference type="ARBA" id="ARBA00022989"/>
    </source>
</evidence>
<comment type="subcellular location">
    <subcellularLocation>
        <location evidence="1">Membrane</location>
        <topology evidence="1">Multi-pass membrane protein</topology>
    </subcellularLocation>
</comment>
<evidence type="ECO:0000313" key="10">
    <source>
        <dbReference type="Proteomes" id="UP001165289"/>
    </source>
</evidence>
<dbReference type="AlphaFoldDB" id="A0AAV7K861"/>
<feature type="transmembrane region" description="Helical" evidence="8">
    <location>
        <begin position="570"/>
        <end position="593"/>
    </location>
</feature>
<feature type="region of interest" description="Disordered" evidence="7">
    <location>
        <begin position="1"/>
        <end position="33"/>
    </location>
</feature>
<feature type="transmembrane region" description="Helical" evidence="8">
    <location>
        <begin position="96"/>
        <end position="115"/>
    </location>
</feature>
<feature type="binding site" evidence="6">
    <location>
        <position position="75"/>
    </location>
    <ligand>
        <name>Na(+)</name>
        <dbReference type="ChEBI" id="CHEBI:29101"/>
        <label>1</label>
    </ligand>
</feature>
<feature type="binding site" evidence="6">
    <location>
        <position position="312"/>
    </location>
    <ligand>
        <name>Na(+)</name>
        <dbReference type="ChEBI" id="CHEBI:29101"/>
        <label>1</label>
    </ligand>
</feature>
<feature type="transmembrane region" description="Helical" evidence="8">
    <location>
        <begin position="399"/>
        <end position="425"/>
    </location>
</feature>
<evidence type="ECO:0000256" key="7">
    <source>
        <dbReference type="SAM" id="MobiDB-lite"/>
    </source>
</evidence>
<sequence>MNSPKRFSPSPTVLSSNSNSNGNSNGISNSIKKPSDALLSRSRTMSNMTLSTLINERPKDQRWGNRVEFVLSLIGYAVGVGNVWRFSYYCQKNGGGAFLFPYLIMLFVLGIPLYFMELQMGKVAQIGPLQAMYRLVPALGGVGGSIIITLLFIIYYYNMLISYSFFYLFSSFQDPPAWGNVYCGVNLTAPTTNFSLSQVACKNFSSNFFYYTSVTLASDDLAAFGQFNWKLFLCIIGSWVLLYVCTFRGIKSSGKVVYFTVLFPYVVLVILFFRAVTLPGAGTGLEHLFVPDTEKLYNPQVWLEAGTQIFYSLGLGLGCNIILASHLDPNTNVIGDGIFVAFVNSGTSIFASIIVFSILGYQAELVGTSVKDIVAGPGLIFVAFASALLQMPLSPLWSILFFIMLILLGLDSQFSAVESVVQAAYVIPKANKLPTPVMTLIICLAFLVLSIFFAFGNGGYIFQLLDQFSGSFSIFLVVFFEVVGVAWVYGVRKLLTYKIGDGGKTNRLTRFLERKSIQRWWILFWQIMWIFVAPTIMIVIFIGSLVIDFIHPLKYTVYRAYKDFLIPYPAWGFVLAAGIVISTILPIPIILCVKFKLQWLRDLKNFVLRRKRSTPIKNDSNEDHFVGVSDSVRLVEGEKHSDES</sequence>
<proteinExistence type="predicted"/>
<dbReference type="GO" id="GO:0005886">
    <property type="term" value="C:plasma membrane"/>
    <property type="evidence" value="ECO:0007669"/>
    <property type="project" value="TreeGrafter"/>
</dbReference>
<feature type="transmembrane region" description="Helical" evidence="8">
    <location>
        <begin position="437"/>
        <end position="462"/>
    </location>
</feature>
<feature type="transmembrane region" description="Helical" evidence="8">
    <location>
        <begin position="67"/>
        <end position="84"/>
    </location>
</feature>
<keyword evidence="6" id="KW-0479">Metal-binding</keyword>
<evidence type="ECO:0000256" key="6">
    <source>
        <dbReference type="PIRSR" id="PIRSR600175-1"/>
    </source>
</evidence>
<reference evidence="9 10" key="1">
    <citation type="journal article" date="2023" name="BMC Biol.">
        <title>The compact genome of the sponge Oopsacas minuta (Hexactinellida) is lacking key metazoan core genes.</title>
        <authorList>
            <person name="Santini S."/>
            <person name="Schenkelaars Q."/>
            <person name="Jourda C."/>
            <person name="Duchesne M."/>
            <person name="Belahbib H."/>
            <person name="Rocher C."/>
            <person name="Selva M."/>
            <person name="Riesgo A."/>
            <person name="Vervoort M."/>
            <person name="Leys S.P."/>
            <person name="Kodjabachian L."/>
            <person name="Le Bivic A."/>
            <person name="Borchiellini C."/>
            <person name="Claverie J.M."/>
            <person name="Renard E."/>
        </authorList>
    </citation>
    <scope>NUCLEOTIDE SEQUENCE [LARGE SCALE GENOMIC DNA]</scope>
    <source>
        <strain evidence="9">SPO-2</strain>
    </source>
</reference>
<feature type="transmembrane region" description="Helical" evidence="8">
    <location>
        <begin position="520"/>
        <end position="550"/>
    </location>
</feature>
<dbReference type="PRINTS" id="PR00176">
    <property type="entry name" value="NANEUSMPORT"/>
</dbReference>
<feature type="transmembrane region" description="Helical" evidence="8">
    <location>
        <begin position="227"/>
        <end position="244"/>
    </location>
</feature>
<keyword evidence="6" id="KW-0915">Sodium</keyword>
<dbReference type="InterPro" id="IPR000175">
    <property type="entry name" value="Na/ntran_symport"/>
</dbReference>
<dbReference type="Proteomes" id="UP001165289">
    <property type="component" value="Unassembled WGS sequence"/>
</dbReference>
<feature type="transmembrane region" description="Helical" evidence="8">
    <location>
        <begin position="256"/>
        <end position="276"/>
    </location>
</feature>
<keyword evidence="10" id="KW-1185">Reference proteome</keyword>
<accession>A0AAV7K861</accession>
<feature type="binding site" evidence="6">
    <location>
        <position position="78"/>
    </location>
    <ligand>
        <name>Na(+)</name>
        <dbReference type="ChEBI" id="CHEBI:29101"/>
        <label>1</label>
    </ligand>
</feature>
<dbReference type="GO" id="GO:0046872">
    <property type="term" value="F:metal ion binding"/>
    <property type="evidence" value="ECO:0007669"/>
    <property type="project" value="UniProtKB-KW"/>
</dbReference>
<feature type="compositionally biased region" description="Polar residues" evidence="7">
    <location>
        <begin position="1"/>
        <end position="14"/>
    </location>
</feature>
<dbReference type="Pfam" id="PF00209">
    <property type="entry name" value="SNF"/>
    <property type="match status" value="1"/>
</dbReference>
<keyword evidence="4 8" id="KW-1133">Transmembrane helix</keyword>
<feature type="binding site" evidence="6">
    <location>
        <position position="411"/>
    </location>
    <ligand>
        <name>Na(+)</name>
        <dbReference type="ChEBI" id="CHEBI:29101"/>
        <label>1</label>
    </ligand>
</feature>
<evidence type="ECO:0000256" key="3">
    <source>
        <dbReference type="ARBA" id="ARBA00022692"/>
    </source>
</evidence>
<keyword evidence="3 8" id="KW-0812">Transmembrane</keyword>
<feature type="binding site" evidence="6">
    <location>
        <position position="82"/>
    </location>
    <ligand>
        <name>Na(+)</name>
        <dbReference type="ChEBI" id="CHEBI:29101"/>
        <label>1</label>
    </ligand>
</feature>
<dbReference type="EMBL" id="JAKMXF010000133">
    <property type="protein sequence ID" value="KAI6656933.1"/>
    <property type="molecule type" value="Genomic_DNA"/>
</dbReference>
<evidence type="ECO:0000256" key="5">
    <source>
        <dbReference type="ARBA" id="ARBA00023136"/>
    </source>
</evidence>